<sequence>MATSSFEQTVRSSSSKEHKRNIFGSILRHLAPQVQVEGGATATSGNYASIIMLSCDQKLAADITPYSRFLI</sequence>
<evidence type="ECO:0000313" key="2">
    <source>
        <dbReference type="Proteomes" id="UP000398389"/>
    </source>
</evidence>
<keyword evidence="2" id="KW-1185">Reference proteome</keyword>
<dbReference type="AlphaFoldDB" id="A0A5E8C2T8"/>
<organism evidence="1 2">
    <name type="scientific">Magnusiomyces paraingens</name>
    <dbReference type="NCBI Taxonomy" id="2606893"/>
    <lineage>
        <taxon>Eukaryota</taxon>
        <taxon>Fungi</taxon>
        <taxon>Dikarya</taxon>
        <taxon>Ascomycota</taxon>
        <taxon>Saccharomycotina</taxon>
        <taxon>Dipodascomycetes</taxon>
        <taxon>Dipodascales</taxon>
        <taxon>Dipodascaceae</taxon>
        <taxon>Magnusiomyces</taxon>
    </lineage>
</organism>
<protein>
    <submittedName>
        <fullName evidence="1">Uncharacterized protein</fullName>
    </submittedName>
</protein>
<dbReference type="EMBL" id="CABVLU010000005">
    <property type="protein sequence ID" value="VVT57662.1"/>
    <property type="molecule type" value="Genomic_DNA"/>
</dbReference>
<gene>
    <name evidence="1" type="ORF">SAPINGB_P005807</name>
</gene>
<accession>A0A5E8C2T8</accession>
<name>A0A5E8C2T8_9ASCO</name>
<dbReference type="Proteomes" id="UP000398389">
    <property type="component" value="Unassembled WGS sequence"/>
</dbReference>
<proteinExistence type="predicted"/>
<reference evidence="1 2" key="1">
    <citation type="submission" date="2019-09" db="EMBL/GenBank/DDBJ databases">
        <authorList>
            <person name="Brejova B."/>
        </authorList>
    </citation>
    <scope>NUCLEOTIDE SEQUENCE [LARGE SCALE GENOMIC DNA]</scope>
</reference>
<dbReference type="RefSeq" id="XP_031856412.1">
    <property type="nucleotide sequence ID" value="XM_032000521.1"/>
</dbReference>
<dbReference type="GeneID" id="43584621"/>
<evidence type="ECO:0000313" key="1">
    <source>
        <dbReference type="EMBL" id="VVT57662.1"/>
    </source>
</evidence>